<keyword evidence="2" id="KW-1185">Reference proteome</keyword>
<proteinExistence type="predicted"/>
<evidence type="ECO:0000313" key="2">
    <source>
        <dbReference type="Proteomes" id="UP000318878"/>
    </source>
</evidence>
<dbReference type="RefSeq" id="WP_146428709.1">
    <property type="nucleotide sequence ID" value="NZ_SJPF01000001.1"/>
</dbReference>
<comment type="caution">
    <text evidence="1">The sequence shown here is derived from an EMBL/GenBank/DDBJ whole genome shotgun (WGS) entry which is preliminary data.</text>
</comment>
<reference evidence="1 2" key="1">
    <citation type="submission" date="2019-02" db="EMBL/GenBank/DDBJ databases">
        <title>Deep-cultivation of Planctomycetes and their phenomic and genomic characterization uncovers novel biology.</title>
        <authorList>
            <person name="Wiegand S."/>
            <person name="Jogler M."/>
            <person name="Boedeker C."/>
            <person name="Pinto D."/>
            <person name="Vollmers J."/>
            <person name="Rivas-Marin E."/>
            <person name="Kohn T."/>
            <person name="Peeters S.H."/>
            <person name="Heuer A."/>
            <person name="Rast P."/>
            <person name="Oberbeckmann S."/>
            <person name="Bunk B."/>
            <person name="Jeske O."/>
            <person name="Meyerdierks A."/>
            <person name="Storesund J.E."/>
            <person name="Kallscheuer N."/>
            <person name="Luecker S."/>
            <person name="Lage O.M."/>
            <person name="Pohl T."/>
            <person name="Merkel B.J."/>
            <person name="Hornburger P."/>
            <person name="Mueller R.-W."/>
            <person name="Bruemmer F."/>
            <person name="Labrenz M."/>
            <person name="Spormann A.M."/>
            <person name="Op Den Camp H."/>
            <person name="Overmann J."/>
            <person name="Amann R."/>
            <person name="Jetten M.S.M."/>
            <person name="Mascher T."/>
            <person name="Medema M.H."/>
            <person name="Devos D.P."/>
            <person name="Kaster A.-K."/>
            <person name="Ovreas L."/>
            <person name="Rohde M."/>
            <person name="Galperin M.Y."/>
            <person name="Jogler C."/>
        </authorList>
    </citation>
    <scope>NUCLEOTIDE SEQUENCE [LARGE SCALE GENOMIC DNA]</scope>
    <source>
        <strain evidence="1 2">Enr8</strain>
    </source>
</reference>
<dbReference type="EMBL" id="SJPF01000001">
    <property type="protein sequence ID" value="TWT38454.1"/>
    <property type="molecule type" value="Genomic_DNA"/>
</dbReference>
<gene>
    <name evidence="1" type="ORF">Enr8_01460</name>
</gene>
<dbReference type="AlphaFoldDB" id="A0A5C5VII5"/>
<protein>
    <submittedName>
        <fullName evidence="1">Uncharacterized protein</fullName>
    </submittedName>
</protein>
<dbReference type="Proteomes" id="UP000318878">
    <property type="component" value="Unassembled WGS sequence"/>
</dbReference>
<organism evidence="1 2">
    <name type="scientific">Blastopirellula retiformator</name>
    <dbReference type="NCBI Taxonomy" id="2527970"/>
    <lineage>
        <taxon>Bacteria</taxon>
        <taxon>Pseudomonadati</taxon>
        <taxon>Planctomycetota</taxon>
        <taxon>Planctomycetia</taxon>
        <taxon>Pirellulales</taxon>
        <taxon>Pirellulaceae</taxon>
        <taxon>Blastopirellula</taxon>
    </lineage>
</organism>
<name>A0A5C5VII5_9BACT</name>
<dbReference type="OrthoDB" id="280837at2"/>
<evidence type="ECO:0000313" key="1">
    <source>
        <dbReference type="EMBL" id="TWT38454.1"/>
    </source>
</evidence>
<accession>A0A5C5VII5</accession>
<sequence>MQPIPPNLLGSLPPNLAADASRWWDSLSDDARKEIFLFETFSEEHADLVTGGKFLPHDDAEQRTFHIGCSQHPAARACLAKGEIAADFACPFADGDCRMRKILGSRKIVALRPLAQQS</sequence>